<reference evidence="2 3" key="1">
    <citation type="submission" date="2014-04" db="EMBL/GenBank/DDBJ databases">
        <authorList>
            <consortium name="DOE Joint Genome Institute"/>
            <person name="Kuo A."/>
            <person name="Kohler A."/>
            <person name="Nagy L.G."/>
            <person name="Floudas D."/>
            <person name="Copeland A."/>
            <person name="Barry K.W."/>
            <person name="Cichocki N."/>
            <person name="Veneault-Fourrey C."/>
            <person name="LaButti K."/>
            <person name="Lindquist E.A."/>
            <person name="Lipzen A."/>
            <person name="Lundell T."/>
            <person name="Morin E."/>
            <person name="Murat C."/>
            <person name="Sun H."/>
            <person name="Tunlid A."/>
            <person name="Henrissat B."/>
            <person name="Grigoriev I.V."/>
            <person name="Hibbett D.S."/>
            <person name="Martin F."/>
            <person name="Nordberg H.P."/>
            <person name="Cantor M.N."/>
            <person name="Hua S.X."/>
        </authorList>
    </citation>
    <scope>NUCLEOTIDE SEQUENCE [LARGE SCALE GENOMIC DNA]</scope>
    <source>
        <strain evidence="2 3">Foug A</strain>
    </source>
</reference>
<evidence type="ECO:0000313" key="2">
    <source>
        <dbReference type="EMBL" id="KIM53892.1"/>
    </source>
</evidence>
<proteinExistence type="predicted"/>
<feature type="compositionally biased region" description="Polar residues" evidence="1">
    <location>
        <begin position="52"/>
        <end position="65"/>
    </location>
</feature>
<sequence length="80" mass="8580">MAIFASVMFTSVPALRTPVRALDGSMWLPKPSVTSALHFVPPAPSLSIHPPGQSTHPPHSSTHPFDSQGHLGRLHTNSCF</sequence>
<name>A0A0C2ZMN3_9AGAM</name>
<keyword evidence="3" id="KW-1185">Reference proteome</keyword>
<feature type="region of interest" description="Disordered" evidence="1">
    <location>
        <begin position="44"/>
        <end position="80"/>
    </location>
</feature>
<dbReference type="Proteomes" id="UP000053989">
    <property type="component" value="Unassembled WGS sequence"/>
</dbReference>
<dbReference type="AlphaFoldDB" id="A0A0C2ZMN3"/>
<accession>A0A0C2ZMN3</accession>
<protein>
    <submittedName>
        <fullName evidence="2">Uncharacterized protein</fullName>
    </submittedName>
</protein>
<evidence type="ECO:0000313" key="3">
    <source>
        <dbReference type="Proteomes" id="UP000053989"/>
    </source>
</evidence>
<dbReference type="InParanoid" id="A0A0C2ZMN3"/>
<evidence type="ECO:0000256" key="1">
    <source>
        <dbReference type="SAM" id="MobiDB-lite"/>
    </source>
</evidence>
<gene>
    <name evidence="2" type="ORF">SCLCIDRAFT_407695</name>
</gene>
<dbReference type="EMBL" id="KN822167">
    <property type="protein sequence ID" value="KIM53892.1"/>
    <property type="molecule type" value="Genomic_DNA"/>
</dbReference>
<organism evidence="2 3">
    <name type="scientific">Scleroderma citrinum Foug A</name>
    <dbReference type="NCBI Taxonomy" id="1036808"/>
    <lineage>
        <taxon>Eukaryota</taxon>
        <taxon>Fungi</taxon>
        <taxon>Dikarya</taxon>
        <taxon>Basidiomycota</taxon>
        <taxon>Agaricomycotina</taxon>
        <taxon>Agaricomycetes</taxon>
        <taxon>Agaricomycetidae</taxon>
        <taxon>Boletales</taxon>
        <taxon>Sclerodermatineae</taxon>
        <taxon>Sclerodermataceae</taxon>
        <taxon>Scleroderma</taxon>
    </lineage>
</organism>
<reference evidence="3" key="2">
    <citation type="submission" date="2015-01" db="EMBL/GenBank/DDBJ databases">
        <title>Evolutionary Origins and Diversification of the Mycorrhizal Mutualists.</title>
        <authorList>
            <consortium name="DOE Joint Genome Institute"/>
            <consortium name="Mycorrhizal Genomics Consortium"/>
            <person name="Kohler A."/>
            <person name="Kuo A."/>
            <person name="Nagy L.G."/>
            <person name="Floudas D."/>
            <person name="Copeland A."/>
            <person name="Barry K.W."/>
            <person name="Cichocki N."/>
            <person name="Veneault-Fourrey C."/>
            <person name="LaButti K."/>
            <person name="Lindquist E.A."/>
            <person name="Lipzen A."/>
            <person name="Lundell T."/>
            <person name="Morin E."/>
            <person name="Murat C."/>
            <person name="Riley R."/>
            <person name="Ohm R."/>
            <person name="Sun H."/>
            <person name="Tunlid A."/>
            <person name="Henrissat B."/>
            <person name="Grigoriev I.V."/>
            <person name="Hibbett D.S."/>
            <person name="Martin F."/>
        </authorList>
    </citation>
    <scope>NUCLEOTIDE SEQUENCE [LARGE SCALE GENOMIC DNA]</scope>
    <source>
        <strain evidence="3">Foug A</strain>
    </source>
</reference>
<dbReference type="HOGENOM" id="CLU_2591180_0_0_1"/>